<dbReference type="InterPro" id="IPR036010">
    <property type="entry name" value="2Fe-2S_ferredoxin-like_sf"/>
</dbReference>
<dbReference type="PROSITE" id="PS00197">
    <property type="entry name" value="2FE2S_FER_1"/>
    <property type="match status" value="1"/>
</dbReference>
<dbReference type="InterPro" id="IPR014307">
    <property type="entry name" value="Xanthine_DH_ssu"/>
</dbReference>
<dbReference type="PROSITE" id="PS51085">
    <property type="entry name" value="2FE2S_FER_2"/>
    <property type="match status" value="1"/>
</dbReference>
<keyword evidence="2" id="KW-0479">Metal-binding</keyword>
<dbReference type="PIRSF" id="PIRSF036557">
    <property type="entry name" value="XdhA_RC"/>
    <property type="match status" value="1"/>
</dbReference>
<evidence type="ECO:0000256" key="3">
    <source>
        <dbReference type="ARBA" id="ARBA00022827"/>
    </source>
</evidence>
<dbReference type="SMART" id="SM01092">
    <property type="entry name" value="CO_deh_flav_C"/>
    <property type="match status" value="1"/>
</dbReference>
<dbReference type="InterPro" id="IPR001041">
    <property type="entry name" value="2Fe-2S_ferredoxin-type"/>
</dbReference>
<proteinExistence type="predicted"/>
<evidence type="ECO:0000313" key="9">
    <source>
        <dbReference type="Proteomes" id="UP001549145"/>
    </source>
</evidence>
<dbReference type="InterPro" id="IPR016208">
    <property type="entry name" value="Ald_Oxase/xanthine_DH-like"/>
</dbReference>
<dbReference type="InterPro" id="IPR016169">
    <property type="entry name" value="FAD-bd_PCMH_sub2"/>
</dbReference>
<dbReference type="InterPro" id="IPR002346">
    <property type="entry name" value="Mopterin_DH_FAD-bd"/>
</dbReference>
<dbReference type="SUPFAM" id="SSF54292">
    <property type="entry name" value="2Fe-2S ferredoxin-like"/>
    <property type="match status" value="1"/>
</dbReference>
<keyword evidence="5" id="KW-0408">Iron</keyword>
<dbReference type="Gene3D" id="3.10.20.30">
    <property type="match status" value="1"/>
</dbReference>
<dbReference type="EMBL" id="JBEPMM010000010">
    <property type="protein sequence ID" value="MET3693851.1"/>
    <property type="molecule type" value="Genomic_DNA"/>
</dbReference>
<dbReference type="InterPro" id="IPR002888">
    <property type="entry name" value="2Fe-2S-bd"/>
</dbReference>
<dbReference type="SUPFAM" id="SSF47741">
    <property type="entry name" value="CO dehydrogenase ISP C-domain like"/>
    <property type="match status" value="1"/>
</dbReference>
<dbReference type="Pfam" id="PF00941">
    <property type="entry name" value="FAD_binding_5"/>
    <property type="match status" value="1"/>
</dbReference>
<keyword evidence="4 8" id="KW-0560">Oxidoreductase</keyword>
<evidence type="ECO:0000259" key="7">
    <source>
        <dbReference type="PROSITE" id="PS51387"/>
    </source>
</evidence>
<dbReference type="InterPro" id="IPR006058">
    <property type="entry name" value="2Fe2S_fd_BS"/>
</dbReference>
<dbReference type="NCBIfam" id="TIGR02963">
    <property type="entry name" value="xanthine_xdhA"/>
    <property type="match status" value="1"/>
</dbReference>
<evidence type="ECO:0000259" key="6">
    <source>
        <dbReference type="PROSITE" id="PS51085"/>
    </source>
</evidence>
<organism evidence="8 9">
    <name type="scientific">Methylobacterium goesingense</name>
    <dbReference type="NCBI Taxonomy" id="243690"/>
    <lineage>
        <taxon>Bacteria</taxon>
        <taxon>Pseudomonadati</taxon>
        <taxon>Pseudomonadota</taxon>
        <taxon>Alphaproteobacteria</taxon>
        <taxon>Hyphomicrobiales</taxon>
        <taxon>Methylobacteriaceae</taxon>
        <taxon>Methylobacterium</taxon>
    </lineage>
</organism>
<dbReference type="Proteomes" id="UP001549145">
    <property type="component" value="Unassembled WGS sequence"/>
</dbReference>
<dbReference type="PANTHER" id="PTHR45444">
    <property type="entry name" value="XANTHINE DEHYDROGENASE"/>
    <property type="match status" value="1"/>
</dbReference>
<dbReference type="InterPro" id="IPR005107">
    <property type="entry name" value="CO_DH_flav_C"/>
</dbReference>
<name>A0ABV2L7N4_9HYPH</name>
<dbReference type="InterPro" id="IPR036884">
    <property type="entry name" value="2Fe-2S-bd_dom_sf"/>
</dbReference>
<dbReference type="RefSeq" id="WP_354465823.1">
    <property type="nucleotide sequence ID" value="NZ_JBEPMM010000010.1"/>
</dbReference>
<dbReference type="CDD" id="cd00207">
    <property type="entry name" value="fer2"/>
    <property type="match status" value="1"/>
</dbReference>
<keyword evidence="9" id="KW-1185">Reference proteome</keyword>
<protein>
    <submittedName>
        <fullName evidence="8">Xanthine dehydrogenase small subunit</fullName>
        <ecNumber evidence="8">1.17.1.4</ecNumber>
    </submittedName>
</protein>
<sequence>MRHAIRFLLGHEARTIEACDPTLTVLDWLRGSERLIGTKEGCNEGDCGACTVVVVRPEGPPGAERLRYCTVDACITFLGMLDGCQILTVEHLRGADGSLHPVQRLMVEEHGSQCGFCTPGFVMSLFAMTKDLPAATGDVWASASPIDDALAGNLCRCTGYAPIVRAAERALAAPEADAFDAAHDTTLARLLALRDDETVAVSGPKGRFLAPATTGALVDLVAEHPGATIVAGATDVALWVTKGLRVLDPVIWLGRVRDLATIAETPQGLRIGAGVTLAAAGAALAKLHPDLGELFRRHGAAQTRNAGTLGGNIANGSPIGDAAPALIALGATLHLASRTGTRDLPLEDFFVAYGRQDRAADEIVTGVTVPPLPAGARLAVYKVSKRFDEDISAVLGAFRLTLDAGRIREARIAYGGMAGTPKRAAQGEAALVGQPLDATVIPAFKAALARDFTPLSDMRASAAYRLKVAGNLIERLIHEAGPGAPETRLAAIGALAHA</sequence>
<keyword evidence="1" id="KW-0285">Flavoprotein</keyword>
<evidence type="ECO:0000256" key="1">
    <source>
        <dbReference type="ARBA" id="ARBA00022630"/>
    </source>
</evidence>
<dbReference type="InterPro" id="IPR012175">
    <property type="entry name" value="Xanth_DH_ssu_bac"/>
</dbReference>
<dbReference type="GO" id="GO:0004854">
    <property type="term" value="F:xanthine dehydrogenase activity"/>
    <property type="evidence" value="ECO:0007669"/>
    <property type="project" value="UniProtKB-EC"/>
</dbReference>
<comment type="caution">
    <text evidence="8">The sequence shown here is derived from an EMBL/GenBank/DDBJ whole genome shotgun (WGS) entry which is preliminary data.</text>
</comment>
<feature type="domain" description="FAD-binding PCMH-type" evidence="7">
    <location>
        <begin position="201"/>
        <end position="374"/>
    </location>
</feature>
<dbReference type="Pfam" id="PF03450">
    <property type="entry name" value="CO_deh_flav_C"/>
    <property type="match status" value="1"/>
</dbReference>
<dbReference type="Gene3D" id="3.30.465.10">
    <property type="match status" value="1"/>
</dbReference>
<keyword evidence="3" id="KW-0274">FAD</keyword>
<gene>
    <name evidence="8" type="ORF">ABID43_003405</name>
</gene>
<dbReference type="EC" id="1.17.1.4" evidence="8"/>
<dbReference type="InterPro" id="IPR012675">
    <property type="entry name" value="Beta-grasp_dom_sf"/>
</dbReference>
<dbReference type="InterPro" id="IPR036683">
    <property type="entry name" value="CO_DH_flav_C_dom_sf"/>
</dbReference>
<dbReference type="SUPFAM" id="SSF55447">
    <property type="entry name" value="CO dehydrogenase flavoprotein C-terminal domain-like"/>
    <property type="match status" value="1"/>
</dbReference>
<evidence type="ECO:0000256" key="5">
    <source>
        <dbReference type="ARBA" id="ARBA00023004"/>
    </source>
</evidence>
<dbReference type="PROSITE" id="PS51387">
    <property type="entry name" value="FAD_PCMH"/>
    <property type="match status" value="1"/>
</dbReference>
<evidence type="ECO:0000256" key="2">
    <source>
        <dbReference type="ARBA" id="ARBA00022723"/>
    </source>
</evidence>
<dbReference type="InterPro" id="IPR016166">
    <property type="entry name" value="FAD-bd_PCMH"/>
</dbReference>
<dbReference type="Pfam" id="PF00111">
    <property type="entry name" value="Fer2"/>
    <property type="match status" value="1"/>
</dbReference>
<dbReference type="Gene3D" id="1.10.150.120">
    <property type="entry name" value="[2Fe-2S]-binding domain"/>
    <property type="match status" value="1"/>
</dbReference>
<feature type="domain" description="2Fe-2S ferredoxin-type" evidence="6">
    <location>
        <begin position="3"/>
        <end position="92"/>
    </location>
</feature>
<dbReference type="Pfam" id="PF01799">
    <property type="entry name" value="Fer2_2"/>
    <property type="match status" value="1"/>
</dbReference>
<dbReference type="Gene3D" id="3.30.43.10">
    <property type="entry name" value="Uridine Diphospho-n-acetylenolpyruvylglucosamine Reductase, domain 2"/>
    <property type="match status" value="1"/>
</dbReference>
<evidence type="ECO:0000313" key="8">
    <source>
        <dbReference type="EMBL" id="MET3693851.1"/>
    </source>
</evidence>
<dbReference type="InterPro" id="IPR016167">
    <property type="entry name" value="FAD-bd_PCMH_sub1"/>
</dbReference>
<accession>A0ABV2L7N4</accession>
<reference evidence="8 9" key="1">
    <citation type="submission" date="2024-06" db="EMBL/GenBank/DDBJ databases">
        <title>Genomic Encyclopedia of Type Strains, Phase IV (KMG-IV): sequencing the most valuable type-strain genomes for metagenomic binning, comparative biology and taxonomic classification.</title>
        <authorList>
            <person name="Goeker M."/>
        </authorList>
    </citation>
    <scope>NUCLEOTIDE SEQUENCE [LARGE SCALE GENOMIC DNA]</scope>
    <source>
        <strain evidence="8 9">DSM 21331</strain>
    </source>
</reference>
<evidence type="ECO:0000256" key="4">
    <source>
        <dbReference type="ARBA" id="ARBA00023002"/>
    </source>
</evidence>
<dbReference type="InterPro" id="IPR036318">
    <property type="entry name" value="FAD-bd_PCMH-like_sf"/>
</dbReference>
<dbReference type="PANTHER" id="PTHR45444:SF3">
    <property type="entry name" value="XANTHINE DEHYDROGENASE"/>
    <property type="match status" value="1"/>
</dbReference>
<dbReference type="Gene3D" id="3.30.390.50">
    <property type="entry name" value="CO dehydrogenase flavoprotein, C-terminal domain"/>
    <property type="match status" value="1"/>
</dbReference>
<dbReference type="SUPFAM" id="SSF56176">
    <property type="entry name" value="FAD-binding/transporter-associated domain-like"/>
    <property type="match status" value="1"/>
</dbReference>